<keyword evidence="2" id="KW-1185">Reference proteome</keyword>
<dbReference type="AlphaFoldDB" id="A0A834WQD0"/>
<dbReference type="EMBL" id="JAAIUW010000006">
    <property type="protein sequence ID" value="KAF7825454.1"/>
    <property type="molecule type" value="Genomic_DNA"/>
</dbReference>
<protein>
    <submittedName>
        <fullName evidence="1">Uncharacterized protein</fullName>
    </submittedName>
</protein>
<proteinExistence type="predicted"/>
<gene>
    <name evidence="1" type="ORF">G2W53_016618</name>
</gene>
<evidence type="ECO:0000313" key="2">
    <source>
        <dbReference type="Proteomes" id="UP000634136"/>
    </source>
</evidence>
<organism evidence="1 2">
    <name type="scientific">Senna tora</name>
    <dbReference type="NCBI Taxonomy" id="362788"/>
    <lineage>
        <taxon>Eukaryota</taxon>
        <taxon>Viridiplantae</taxon>
        <taxon>Streptophyta</taxon>
        <taxon>Embryophyta</taxon>
        <taxon>Tracheophyta</taxon>
        <taxon>Spermatophyta</taxon>
        <taxon>Magnoliopsida</taxon>
        <taxon>eudicotyledons</taxon>
        <taxon>Gunneridae</taxon>
        <taxon>Pentapetalae</taxon>
        <taxon>rosids</taxon>
        <taxon>fabids</taxon>
        <taxon>Fabales</taxon>
        <taxon>Fabaceae</taxon>
        <taxon>Caesalpinioideae</taxon>
        <taxon>Cassia clade</taxon>
        <taxon>Senna</taxon>
    </lineage>
</organism>
<accession>A0A834WQD0</accession>
<evidence type="ECO:0000313" key="1">
    <source>
        <dbReference type="EMBL" id="KAF7825454.1"/>
    </source>
</evidence>
<comment type="caution">
    <text evidence="1">The sequence shown here is derived from an EMBL/GenBank/DDBJ whole genome shotgun (WGS) entry which is preliminary data.</text>
</comment>
<dbReference type="Proteomes" id="UP000634136">
    <property type="component" value="Unassembled WGS sequence"/>
</dbReference>
<name>A0A834WQD0_9FABA</name>
<sequence length="19" mass="2155">MEKTEKSECACVGDRRKAN</sequence>
<reference evidence="1" key="1">
    <citation type="submission" date="2020-09" db="EMBL/GenBank/DDBJ databases">
        <title>Genome-Enabled Discovery of Anthraquinone Biosynthesis in Senna tora.</title>
        <authorList>
            <person name="Kang S.-H."/>
            <person name="Pandey R.P."/>
            <person name="Lee C.-M."/>
            <person name="Sim J.-S."/>
            <person name="Jeong J.-T."/>
            <person name="Choi B.-S."/>
            <person name="Jung M."/>
            <person name="Ginzburg D."/>
            <person name="Zhao K."/>
            <person name="Won S.Y."/>
            <person name="Oh T.-J."/>
            <person name="Yu Y."/>
            <person name="Kim N.-H."/>
            <person name="Lee O.R."/>
            <person name="Lee T.-H."/>
            <person name="Bashyal P."/>
            <person name="Kim T.-S."/>
            <person name="Lee W.-H."/>
            <person name="Kawkins C."/>
            <person name="Kim C.-K."/>
            <person name="Kim J.S."/>
            <person name="Ahn B.O."/>
            <person name="Rhee S.Y."/>
            <person name="Sohng J.K."/>
        </authorList>
    </citation>
    <scope>NUCLEOTIDE SEQUENCE</scope>
    <source>
        <tissue evidence="1">Leaf</tissue>
    </source>
</reference>